<protein>
    <submittedName>
        <fullName evidence="1">Uncharacterized protein</fullName>
    </submittedName>
</protein>
<name>A0ABW1ZPR9_9DEIO</name>
<sequence>MTGPLRADIALLADGNPARPSDRHRAGKAAQRLLAACTNVERAQVLAFVHGHQSRLGLQQPTWLYQMAGLLMARSTGTVPERAAYVLGTLRARLIVALGLRARGAR</sequence>
<evidence type="ECO:0000313" key="2">
    <source>
        <dbReference type="Proteomes" id="UP001596317"/>
    </source>
</evidence>
<proteinExistence type="predicted"/>
<organism evidence="1 2">
    <name type="scientific">Deinococcus multiflagellatus</name>
    <dbReference type="NCBI Taxonomy" id="1656887"/>
    <lineage>
        <taxon>Bacteria</taxon>
        <taxon>Thermotogati</taxon>
        <taxon>Deinococcota</taxon>
        <taxon>Deinococci</taxon>
        <taxon>Deinococcales</taxon>
        <taxon>Deinococcaceae</taxon>
        <taxon>Deinococcus</taxon>
    </lineage>
</organism>
<reference evidence="2" key="1">
    <citation type="journal article" date="2019" name="Int. J. Syst. Evol. Microbiol.">
        <title>The Global Catalogue of Microorganisms (GCM) 10K type strain sequencing project: providing services to taxonomists for standard genome sequencing and annotation.</title>
        <authorList>
            <consortium name="The Broad Institute Genomics Platform"/>
            <consortium name="The Broad Institute Genome Sequencing Center for Infectious Disease"/>
            <person name="Wu L."/>
            <person name="Ma J."/>
        </authorList>
    </citation>
    <scope>NUCLEOTIDE SEQUENCE [LARGE SCALE GENOMIC DNA]</scope>
    <source>
        <strain evidence="2">CCUG 63830</strain>
    </source>
</reference>
<accession>A0ABW1ZPR9</accession>
<comment type="caution">
    <text evidence="1">The sequence shown here is derived from an EMBL/GenBank/DDBJ whole genome shotgun (WGS) entry which is preliminary data.</text>
</comment>
<evidence type="ECO:0000313" key="1">
    <source>
        <dbReference type="EMBL" id="MFC6662940.1"/>
    </source>
</evidence>
<keyword evidence="2" id="KW-1185">Reference proteome</keyword>
<dbReference type="Proteomes" id="UP001596317">
    <property type="component" value="Unassembled WGS sequence"/>
</dbReference>
<dbReference type="RefSeq" id="WP_224611777.1">
    <property type="nucleotide sequence ID" value="NZ_JAIQXV010000020.1"/>
</dbReference>
<gene>
    <name evidence="1" type="ORF">ACFP90_23130</name>
</gene>
<dbReference type="EMBL" id="JBHSWB010000002">
    <property type="protein sequence ID" value="MFC6662940.1"/>
    <property type="molecule type" value="Genomic_DNA"/>
</dbReference>